<dbReference type="PANTHER" id="PTHR14493">
    <property type="entry name" value="UNKEMPT FAMILY MEMBER"/>
    <property type="match status" value="1"/>
</dbReference>
<feature type="transmembrane region" description="Helical" evidence="6">
    <location>
        <begin position="173"/>
        <end position="192"/>
    </location>
</feature>
<dbReference type="AlphaFoldDB" id="A0A6V7PNZ5"/>
<evidence type="ECO:0000256" key="2">
    <source>
        <dbReference type="ARBA" id="ARBA00022771"/>
    </source>
</evidence>
<feature type="zinc finger region" description="C3H1-type" evidence="4">
    <location>
        <begin position="1"/>
        <end position="24"/>
    </location>
</feature>
<accession>A0A6V7PNZ5</accession>
<evidence type="ECO:0000256" key="1">
    <source>
        <dbReference type="ARBA" id="ARBA00022723"/>
    </source>
</evidence>
<organism evidence="8">
    <name type="scientific">Ananas comosus var. bracteatus</name>
    <name type="common">red pineapple</name>
    <dbReference type="NCBI Taxonomy" id="296719"/>
    <lineage>
        <taxon>Eukaryota</taxon>
        <taxon>Viridiplantae</taxon>
        <taxon>Streptophyta</taxon>
        <taxon>Embryophyta</taxon>
        <taxon>Tracheophyta</taxon>
        <taxon>Spermatophyta</taxon>
        <taxon>Magnoliopsida</taxon>
        <taxon>Liliopsida</taxon>
        <taxon>Poales</taxon>
        <taxon>Bromeliaceae</taxon>
        <taxon>Bromelioideae</taxon>
        <taxon>Ananas</taxon>
    </lineage>
</organism>
<keyword evidence="2 4" id="KW-0863">Zinc-finger</keyword>
<feature type="transmembrane region" description="Helical" evidence="6">
    <location>
        <begin position="204"/>
        <end position="223"/>
    </location>
</feature>
<name>A0A6V7PNZ5_ANACO</name>
<dbReference type="InterPro" id="IPR000571">
    <property type="entry name" value="Znf_CCCH"/>
</dbReference>
<evidence type="ECO:0000313" key="8">
    <source>
        <dbReference type="EMBL" id="CAD1832547.1"/>
    </source>
</evidence>
<sequence>MPCSDFRKGACRRGDMCEYAHGVFECWLHPASTHPYLQGRPACTRRICFFAHAPDELRPLFISTGSAVPSPRSSDMPPASPSSSSSLPSAGMPPLLLPAPAKAAEEEEEDDEIGDSRAVFFVRMRRGFLGAEVEAEEPAPRLAVVHEDVYIESFTADQLYGDYRGAALSVAAVIHRLLLPCLAGALFLHPHIQQTPLFGCSTTYQPRIVADLVIALLIAKVRFLRESFGPDITMILHNFGHYCFTAYMFALGLEMDPLTVFESPGSDTIIGYVSMLSTVVVGALFSSVLVESRNAKNAYGGEMQNADLLYLNSRLGLIAGLANTASPSSLVSPPNSKSPTLA</sequence>
<dbReference type="Pfam" id="PF00642">
    <property type="entry name" value="zf-CCCH"/>
    <property type="match status" value="1"/>
</dbReference>
<evidence type="ECO:0000256" key="3">
    <source>
        <dbReference type="ARBA" id="ARBA00022833"/>
    </source>
</evidence>
<dbReference type="InterPro" id="IPR045234">
    <property type="entry name" value="Unkempt-like"/>
</dbReference>
<evidence type="ECO:0000256" key="5">
    <source>
        <dbReference type="SAM" id="MobiDB-lite"/>
    </source>
</evidence>
<dbReference type="PANTHER" id="PTHR14493:SF50">
    <property type="entry name" value="RING FINGER PROTEIN UNKEMPT"/>
    <property type="match status" value="1"/>
</dbReference>
<dbReference type="GO" id="GO:0008270">
    <property type="term" value="F:zinc ion binding"/>
    <property type="evidence" value="ECO:0007669"/>
    <property type="project" value="UniProtKB-KW"/>
</dbReference>
<dbReference type="Gene3D" id="4.10.1000.10">
    <property type="entry name" value="Zinc finger, CCCH-type"/>
    <property type="match status" value="1"/>
</dbReference>
<dbReference type="PROSITE" id="PS50103">
    <property type="entry name" value="ZF_C3H1"/>
    <property type="match status" value="1"/>
</dbReference>
<keyword evidence="6" id="KW-0472">Membrane</keyword>
<evidence type="ECO:0000256" key="6">
    <source>
        <dbReference type="SAM" id="Phobius"/>
    </source>
</evidence>
<keyword evidence="3 4" id="KW-0862">Zinc</keyword>
<keyword evidence="6" id="KW-0812">Transmembrane</keyword>
<feature type="domain" description="C3H1-type" evidence="7">
    <location>
        <begin position="1"/>
        <end position="24"/>
    </location>
</feature>
<gene>
    <name evidence="8" type="ORF">CB5_LOCUS15758</name>
</gene>
<protein>
    <recommendedName>
        <fullName evidence="7">C3H1-type domain-containing protein</fullName>
    </recommendedName>
</protein>
<keyword evidence="1 4" id="KW-0479">Metal-binding</keyword>
<feature type="transmembrane region" description="Helical" evidence="6">
    <location>
        <begin position="269"/>
        <end position="290"/>
    </location>
</feature>
<feature type="transmembrane region" description="Helical" evidence="6">
    <location>
        <begin position="235"/>
        <end position="253"/>
    </location>
</feature>
<dbReference type="EMBL" id="LR862150">
    <property type="protein sequence ID" value="CAD1832547.1"/>
    <property type="molecule type" value="Genomic_DNA"/>
</dbReference>
<evidence type="ECO:0000256" key="4">
    <source>
        <dbReference type="PROSITE-ProRule" id="PRU00723"/>
    </source>
</evidence>
<proteinExistence type="predicted"/>
<feature type="region of interest" description="Disordered" evidence="5">
    <location>
        <begin position="67"/>
        <end position="93"/>
    </location>
</feature>
<evidence type="ECO:0000259" key="7">
    <source>
        <dbReference type="PROSITE" id="PS50103"/>
    </source>
</evidence>
<feature type="compositionally biased region" description="Low complexity" evidence="5">
    <location>
        <begin position="69"/>
        <end position="93"/>
    </location>
</feature>
<keyword evidence="6" id="KW-1133">Transmembrane helix</keyword>
<reference evidence="8" key="1">
    <citation type="submission" date="2020-07" db="EMBL/GenBank/DDBJ databases">
        <authorList>
            <person name="Lin J."/>
        </authorList>
    </citation>
    <scope>NUCLEOTIDE SEQUENCE</scope>
</reference>